<evidence type="ECO:0000313" key="1">
    <source>
        <dbReference type="EMBL" id="KAH6632040.1"/>
    </source>
</evidence>
<keyword evidence="2" id="KW-1185">Reference proteome</keyword>
<reference evidence="1 2" key="1">
    <citation type="journal article" date="2021" name="Nat. Commun.">
        <title>Genetic determinants of endophytism in the Arabidopsis root mycobiome.</title>
        <authorList>
            <person name="Mesny F."/>
            <person name="Miyauchi S."/>
            <person name="Thiergart T."/>
            <person name="Pickel B."/>
            <person name="Atanasova L."/>
            <person name="Karlsson M."/>
            <person name="Huettel B."/>
            <person name="Barry K.W."/>
            <person name="Haridas S."/>
            <person name="Chen C."/>
            <person name="Bauer D."/>
            <person name="Andreopoulos W."/>
            <person name="Pangilinan J."/>
            <person name="LaButti K."/>
            <person name="Riley R."/>
            <person name="Lipzen A."/>
            <person name="Clum A."/>
            <person name="Drula E."/>
            <person name="Henrissat B."/>
            <person name="Kohler A."/>
            <person name="Grigoriev I.V."/>
            <person name="Martin F.M."/>
            <person name="Hacquard S."/>
        </authorList>
    </citation>
    <scope>NUCLEOTIDE SEQUENCE [LARGE SCALE GENOMIC DNA]</scope>
    <source>
        <strain evidence="1 2">MPI-SDFR-AT-0079</strain>
    </source>
</reference>
<sequence>MTTGSTSSNFPSSKIGKSRIVSTNPSTKAAKSTKIQLTMNSESTTLGGSMPSPAFARTPAAFQVNGEPTYTDANASMATNTASENMGFYHPMNCRVRSMASTEQEVHALLLKGFSPNYRGDPGLARNQPAAVPAEANCSLFVVGLSPDLTTHELLSGIRNIGRVYATHINPPDLARGHLYSAAKVIFFERKAAERFYTTHAATGFATPQHPHLRARVTWNRLTYQTDEVLHHGTSPDGARVLLEFRFGSYRCQAEAARMALMREFREVGVVCVYGGFRSIACFSDCCGLV</sequence>
<comment type="caution">
    <text evidence="1">The sequence shown here is derived from an EMBL/GenBank/DDBJ whole genome shotgun (WGS) entry which is preliminary data.</text>
</comment>
<protein>
    <submittedName>
        <fullName evidence="1">Uncharacterized protein</fullName>
    </submittedName>
</protein>
<dbReference type="Proteomes" id="UP000724584">
    <property type="component" value="Unassembled WGS sequence"/>
</dbReference>
<organism evidence="1 2">
    <name type="scientific">Chaetomium tenue</name>
    <dbReference type="NCBI Taxonomy" id="1854479"/>
    <lineage>
        <taxon>Eukaryota</taxon>
        <taxon>Fungi</taxon>
        <taxon>Dikarya</taxon>
        <taxon>Ascomycota</taxon>
        <taxon>Pezizomycotina</taxon>
        <taxon>Sordariomycetes</taxon>
        <taxon>Sordariomycetidae</taxon>
        <taxon>Sordariales</taxon>
        <taxon>Chaetomiaceae</taxon>
        <taxon>Chaetomium</taxon>
    </lineage>
</organism>
<name>A0ACB7P9B0_9PEZI</name>
<evidence type="ECO:0000313" key="2">
    <source>
        <dbReference type="Proteomes" id="UP000724584"/>
    </source>
</evidence>
<gene>
    <name evidence="1" type="ORF">F5144DRAFT_649427</name>
</gene>
<accession>A0ACB7P9B0</accession>
<dbReference type="EMBL" id="JAGIZQ010000004">
    <property type="protein sequence ID" value="KAH6632040.1"/>
    <property type="molecule type" value="Genomic_DNA"/>
</dbReference>
<proteinExistence type="predicted"/>